<protein>
    <submittedName>
        <fullName evidence="1">Uncharacterized protein</fullName>
    </submittedName>
</protein>
<keyword evidence="2" id="KW-1185">Reference proteome</keyword>
<name>A0A0C2G8E6_9BILA</name>
<reference evidence="1 2" key="1">
    <citation type="submission" date="2013-12" db="EMBL/GenBank/DDBJ databases">
        <title>Draft genome of the parsitic nematode Ancylostoma duodenale.</title>
        <authorList>
            <person name="Mitreva M."/>
        </authorList>
    </citation>
    <scope>NUCLEOTIDE SEQUENCE [LARGE SCALE GENOMIC DNA]</scope>
    <source>
        <strain evidence="1 2">Zhejiang</strain>
    </source>
</reference>
<accession>A0A0C2G8E6</accession>
<dbReference type="AlphaFoldDB" id="A0A0C2G8E6"/>
<proteinExistence type="predicted"/>
<dbReference type="EMBL" id="KN741587">
    <property type="protein sequence ID" value="KIH53291.1"/>
    <property type="molecule type" value="Genomic_DNA"/>
</dbReference>
<evidence type="ECO:0000313" key="2">
    <source>
        <dbReference type="Proteomes" id="UP000054047"/>
    </source>
</evidence>
<evidence type="ECO:0000313" key="1">
    <source>
        <dbReference type="EMBL" id="KIH53291.1"/>
    </source>
</evidence>
<gene>
    <name evidence="1" type="ORF">ANCDUO_16585</name>
</gene>
<organism evidence="1 2">
    <name type="scientific">Ancylostoma duodenale</name>
    <dbReference type="NCBI Taxonomy" id="51022"/>
    <lineage>
        <taxon>Eukaryota</taxon>
        <taxon>Metazoa</taxon>
        <taxon>Ecdysozoa</taxon>
        <taxon>Nematoda</taxon>
        <taxon>Chromadorea</taxon>
        <taxon>Rhabditida</taxon>
        <taxon>Rhabditina</taxon>
        <taxon>Rhabditomorpha</taxon>
        <taxon>Strongyloidea</taxon>
        <taxon>Ancylostomatidae</taxon>
        <taxon>Ancylostomatinae</taxon>
        <taxon>Ancylostoma</taxon>
    </lineage>
</organism>
<sequence length="101" mass="11750">MLEQNSDLLLFLSMLRWRRLPSRPTRIRRDDSGNFSIHCLVKHLNMSRTTSNITRSRLVSSLRIGPFACNSRERSTRGTKSPLTLRTYCAFQSSVNYLMRA</sequence>
<dbReference type="Proteomes" id="UP000054047">
    <property type="component" value="Unassembled WGS sequence"/>
</dbReference>